<keyword evidence="2" id="KW-1185">Reference proteome</keyword>
<sequence length="112" mass="12469">MVKAEKLPPHQTCDYNIELEGSLPPVGVIYSLSENESLSIQAYISERSERVFICSGPYSTGAPVIFVKKKDGGLNFCVDYHKLDAVTRKNSYCVPPLNHILRTLMVPLSSPR</sequence>
<name>A0A9Q3B8R4_9BASI</name>
<dbReference type="OrthoDB" id="3262920at2759"/>
<proteinExistence type="predicted"/>
<protein>
    <recommendedName>
        <fullName evidence="3">Reverse transcriptase domain-containing protein</fullName>
    </recommendedName>
</protein>
<dbReference type="InterPro" id="IPR043502">
    <property type="entry name" value="DNA/RNA_pol_sf"/>
</dbReference>
<comment type="caution">
    <text evidence="1">The sequence shown here is derived from an EMBL/GenBank/DDBJ whole genome shotgun (WGS) entry which is preliminary data.</text>
</comment>
<evidence type="ECO:0000313" key="2">
    <source>
        <dbReference type="Proteomes" id="UP000765509"/>
    </source>
</evidence>
<dbReference type="PANTHER" id="PTHR15503">
    <property type="entry name" value="LDOC1 RELATED"/>
    <property type="match status" value="1"/>
</dbReference>
<gene>
    <name evidence="1" type="ORF">O181_000561</name>
</gene>
<dbReference type="SUPFAM" id="SSF56672">
    <property type="entry name" value="DNA/RNA polymerases"/>
    <property type="match status" value="1"/>
</dbReference>
<dbReference type="InterPro" id="IPR043128">
    <property type="entry name" value="Rev_trsase/Diguanyl_cyclase"/>
</dbReference>
<dbReference type="AlphaFoldDB" id="A0A9Q3B8R4"/>
<dbReference type="Gene3D" id="3.10.10.10">
    <property type="entry name" value="HIV Type 1 Reverse Transcriptase, subunit A, domain 1"/>
    <property type="match status" value="1"/>
</dbReference>
<evidence type="ECO:0000313" key="1">
    <source>
        <dbReference type="EMBL" id="MBW0460846.1"/>
    </source>
</evidence>
<dbReference type="Gene3D" id="3.30.70.270">
    <property type="match status" value="1"/>
</dbReference>
<accession>A0A9Q3B8R4</accession>
<evidence type="ECO:0008006" key="3">
    <source>
        <dbReference type="Google" id="ProtNLM"/>
    </source>
</evidence>
<dbReference type="PANTHER" id="PTHR15503:SF22">
    <property type="entry name" value="TRANSPOSON TY3-I GAG POLYPROTEIN"/>
    <property type="match status" value="1"/>
</dbReference>
<dbReference type="EMBL" id="AVOT02000067">
    <property type="protein sequence ID" value="MBW0460846.1"/>
    <property type="molecule type" value="Genomic_DNA"/>
</dbReference>
<organism evidence="1 2">
    <name type="scientific">Austropuccinia psidii MF-1</name>
    <dbReference type="NCBI Taxonomy" id="1389203"/>
    <lineage>
        <taxon>Eukaryota</taxon>
        <taxon>Fungi</taxon>
        <taxon>Dikarya</taxon>
        <taxon>Basidiomycota</taxon>
        <taxon>Pucciniomycotina</taxon>
        <taxon>Pucciniomycetes</taxon>
        <taxon>Pucciniales</taxon>
        <taxon>Sphaerophragmiaceae</taxon>
        <taxon>Austropuccinia</taxon>
    </lineage>
</organism>
<dbReference type="InterPro" id="IPR032567">
    <property type="entry name" value="RTL1-rel"/>
</dbReference>
<reference evidence="1" key="1">
    <citation type="submission" date="2021-03" db="EMBL/GenBank/DDBJ databases">
        <title>Draft genome sequence of rust myrtle Austropuccinia psidii MF-1, a brazilian biotype.</title>
        <authorList>
            <person name="Quecine M.C."/>
            <person name="Pachon D.M.R."/>
            <person name="Bonatelli M.L."/>
            <person name="Correr F.H."/>
            <person name="Franceschini L.M."/>
            <person name="Leite T.F."/>
            <person name="Margarido G.R.A."/>
            <person name="Almeida C.A."/>
            <person name="Ferrarezi J.A."/>
            <person name="Labate C.A."/>
        </authorList>
    </citation>
    <scope>NUCLEOTIDE SEQUENCE</scope>
    <source>
        <strain evidence="1">MF-1</strain>
    </source>
</reference>
<dbReference type="Proteomes" id="UP000765509">
    <property type="component" value="Unassembled WGS sequence"/>
</dbReference>